<comment type="similarity">
    <text evidence="9">Belongs to the TOG/XMAP215 family.</text>
</comment>
<dbReference type="Proteomes" id="UP001527925">
    <property type="component" value="Unassembled WGS sequence"/>
</dbReference>
<feature type="compositionally biased region" description="Low complexity" evidence="11">
    <location>
        <begin position="298"/>
        <end position="317"/>
    </location>
</feature>
<dbReference type="InterPro" id="IPR024395">
    <property type="entry name" value="CLASP_N_dom"/>
</dbReference>
<dbReference type="EMBL" id="JADGIZ020000005">
    <property type="protein sequence ID" value="KAL2918864.1"/>
    <property type="molecule type" value="Genomic_DNA"/>
</dbReference>
<evidence type="ECO:0000256" key="11">
    <source>
        <dbReference type="SAM" id="MobiDB-lite"/>
    </source>
</evidence>
<sequence>MADTLRAFTDAAASPSADERLAALSDLASQLESLRLDGVDPPLFELAVDALARAAKAPQPKHAQTALECIALLAACIADTSPTAIFHLRVAAAALAPAAVERMADSRDATRDRATAAAVELARAAHSLAAAHDLAERSSAASGGDAAAAAAAANPFAAAAALVDKEIRTNAFGSKAARAREHGVMWLLQCAQSLRDFGLKQWVPALVRLLEDTNEGVRAVSRDAVVRLFNSIHNKAMRADIRRELAKQQIRQAIVDAITAQLRDDADAADAPSPRSASQSVEQPASAKAPRAVEPRQAAAAPAAAASSGGTAAADPDPIMLAGSHELDSECAQIVQAFAGKETEDNWGQREATLQRLRGILRGNAPSLDGFAASLRTVADPVCKTLHSLRTALVMTSCSVVVDIAAASPASAIDGVVELLVSNLLKAAAASKKLIASAVSHACKAVLLRACDGGAVPAKAMPHLLTAIGDKSQSVRLAAAESLRLLVERLVESASASSAPPAAVLDGIDKALRKGLKDAAAPVREACRDSLAHLRAAWPDRAERLIDSMDADVRKAMARHKRPAPTVVALPTLGGGASTPSIAQRPATAQPQQQPQPQRPKAHAEPRPAKNDAAVPPRRQDAAPAARKPEQSREDGVVAQLQSDRHGERLLGLFGLLDVIQEAQAPRGRGSSGVKPETVTAVRAALVGMLAGLGGAAADDGSTSELAQSLLDIGNLQILVDGGVLRLGDVLVPVLRLAGGAAVVPELTGSARAIASALSPATLAKTRGAAAGVASGSGAAADVQALAFKLARHLVSATPVRELAGAVAELINPFAGAASRFRRFGAGGGGAQGDAAVPGAVPSKADTVALVHLLEALLSSQGSGDSDGETAAVGGLLADDDALARQLLNKLVPLASGSRAMPAAAPSALRILQRVHAAARGVFDRALGTFDVDLAASVRADLGIQDDDASDSRADDNHSGDVDEASGSTPRQQHSLDAAGISAVVQSPPATQVADKVTAAIAATQHDDEDAADMLPDGASDVLNETLPPGFADESVLCLSSAQQSSALGSRLLGAAATQHRSELGNNDSDGSGTQDDIDDLDIMSDLDDVGNARDRSMLSVASRRSGATTTEVHQASPHTSTPRTALRQLSSVLSPIGRARHTPRAASPSPSQSPVSQAAASRGSPQAGMVGAAPALGSLERLVDGGVTPVRPGQLRSRTGDQLLKDGTPAAKQAAGGGDELEQLVRQLRDGAGIDSTLRRLARLSRRDGDARMRGASQDWARWMAEIVPALAAVIDAADSPDDLQERCLLLLGELVQNQDAFFGGLESDVLRVLLDCRSDASAAVAGSADDSLARATEHLDRDGCFASLVRMLQQWDLQGSGGDAARGAGRSLRRRDGASRAASHATRSAFQPMPAASALVFLGRLVGTRFSADEIDRSRRVDDVMAIAVRAINSDSAEIRKASVDCLVEAAQALGDRLWRHVNPMFSEAQCKLLGVFVARSKRRHVASL</sequence>
<evidence type="ECO:0000256" key="1">
    <source>
        <dbReference type="ARBA" id="ARBA00004186"/>
    </source>
</evidence>
<feature type="compositionally biased region" description="Polar residues" evidence="11">
    <location>
        <begin position="1106"/>
        <end position="1134"/>
    </location>
</feature>
<evidence type="ECO:0000259" key="12">
    <source>
        <dbReference type="SMART" id="SM01349"/>
    </source>
</evidence>
<evidence type="ECO:0000256" key="9">
    <source>
        <dbReference type="ARBA" id="ARBA00025722"/>
    </source>
</evidence>
<dbReference type="PANTHER" id="PTHR12609">
    <property type="entry name" value="MICROTUBULE ASSOCIATED PROTEIN XMAP215"/>
    <property type="match status" value="1"/>
</dbReference>
<dbReference type="InterPro" id="IPR021133">
    <property type="entry name" value="HEAT_type_2"/>
</dbReference>
<proteinExistence type="inferred from homology"/>
<comment type="caution">
    <text evidence="13">The sequence shown here is derived from an EMBL/GenBank/DDBJ whole genome shotgun (WGS) entry which is preliminary data.</text>
</comment>
<dbReference type="SMART" id="SM01349">
    <property type="entry name" value="TOG"/>
    <property type="match status" value="2"/>
</dbReference>
<feature type="region of interest" description="Disordered" evidence="11">
    <location>
        <begin position="1188"/>
        <end position="1219"/>
    </location>
</feature>
<keyword evidence="7" id="KW-0498">Mitosis</keyword>
<dbReference type="PROSITE" id="PS50077">
    <property type="entry name" value="HEAT_REPEAT"/>
    <property type="match status" value="1"/>
</dbReference>
<dbReference type="InterPro" id="IPR034085">
    <property type="entry name" value="TOG"/>
</dbReference>
<feature type="compositionally biased region" description="Low complexity" evidence="11">
    <location>
        <begin position="1145"/>
        <end position="1163"/>
    </location>
</feature>
<feature type="region of interest" description="Disordered" evidence="11">
    <location>
        <begin position="556"/>
        <end position="639"/>
    </location>
</feature>
<feature type="compositionally biased region" description="Low complexity" evidence="11">
    <location>
        <begin position="269"/>
        <end position="280"/>
    </location>
</feature>
<dbReference type="InterPro" id="IPR045110">
    <property type="entry name" value="XMAP215"/>
</dbReference>
<keyword evidence="4" id="KW-0132">Cell division</keyword>
<comment type="similarity">
    <text evidence="2">Belongs to the CLASP family.</text>
</comment>
<evidence type="ECO:0000256" key="8">
    <source>
        <dbReference type="ARBA" id="ARBA00023212"/>
    </source>
</evidence>
<comment type="subcellular location">
    <subcellularLocation>
        <location evidence="1">Cytoplasm</location>
        <location evidence="1">Cytoskeleton</location>
        <location evidence="1">Spindle</location>
    </subcellularLocation>
</comment>
<evidence type="ECO:0000256" key="3">
    <source>
        <dbReference type="ARBA" id="ARBA00022490"/>
    </source>
</evidence>
<keyword evidence="8" id="KW-0206">Cytoskeleton</keyword>
<keyword evidence="6" id="KW-0677">Repeat</keyword>
<evidence type="ECO:0000256" key="6">
    <source>
        <dbReference type="ARBA" id="ARBA00022737"/>
    </source>
</evidence>
<dbReference type="Pfam" id="PF12348">
    <property type="entry name" value="CLASP_N"/>
    <property type="match status" value="1"/>
</dbReference>
<evidence type="ECO:0000313" key="13">
    <source>
        <dbReference type="EMBL" id="KAL2918864.1"/>
    </source>
</evidence>
<feature type="domain" description="TOG" evidence="12">
    <location>
        <begin position="1"/>
        <end position="268"/>
    </location>
</feature>
<feature type="compositionally biased region" description="Low complexity" evidence="11">
    <location>
        <begin position="583"/>
        <end position="596"/>
    </location>
</feature>
<dbReference type="InterPro" id="IPR016024">
    <property type="entry name" value="ARM-type_fold"/>
</dbReference>
<keyword evidence="5" id="KW-0493">Microtubule</keyword>
<evidence type="ECO:0000256" key="5">
    <source>
        <dbReference type="ARBA" id="ARBA00022701"/>
    </source>
</evidence>
<protein>
    <submittedName>
        <fullName evidence="13">Suppressor of tub2 mutation</fullName>
    </submittedName>
</protein>
<feature type="region of interest" description="Disordered" evidence="11">
    <location>
        <begin position="946"/>
        <end position="975"/>
    </location>
</feature>
<feature type="compositionally biased region" description="Basic and acidic residues" evidence="11">
    <location>
        <begin position="627"/>
        <end position="636"/>
    </location>
</feature>
<evidence type="ECO:0000256" key="7">
    <source>
        <dbReference type="ARBA" id="ARBA00022776"/>
    </source>
</evidence>
<accession>A0ABR4NH52</accession>
<feature type="region of interest" description="Disordered" evidence="11">
    <location>
        <begin position="1059"/>
        <end position="1081"/>
    </location>
</feature>
<gene>
    <name evidence="13" type="primary">STU1_1</name>
    <name evidence="13" type="ORF">HK105_201698</name>
</gene>
<feature type="region of interest" description="Disordered" evidence="11">
    <location>
        <begin position="265"/>
        <end position="321"/>
    </location>
</feature>
<feature type="compositionally biased region" description="Polar residues" evidence="11">
    <location>
        <begin position="966"/>
        <end position="975"/>
    </location>
</feature>
<dbReference type="InterPro" id="IPR011989">
    <property type="entry name" value="ARM-like"/>
</dbReference>
<name>A0ABR4NH52_9FUNG</name>
<evidence type="ECO:0000256" key="2">
    <source>
        <dbReference type="ARBA" id="ARBA00009549"/>
    </source>
</evidence>
<feature type="compositionally biased region" description="Basic and acidic residues" evidence="11">
    <location>
        <begin position="950"/>
        <end position="961"/>
    </location>
</feature>
<keyword evidence="7" id="KW-0131">Cell cycle</keyword>
<keyword evidence="3" id="KW-0963">Cytoplasm</keyword>
<reference evidence="13 14" key="1">
    <citation type="submission" date="2023-09" db="EMBL/GenBank/DDBJ databases">
        <title>Pangenome analysis of Batrachochytrium dendrobatidis and related Chytrids.</title>
        <authorList>
            <person name="Yacoub M.N."/>
            <person name="Stajich J.E."/>
            <person name="James T.Y."/>
        </authorList>
    </citation>
    <scope>NUCLEOTIDE SEQUENCE [LARGE SCALE GENOMIC DNA]</scope>
    <source>
        <strain evidence="13 14">JEL0888</strain>
    </source>
</reference>
<evidence type="ECO:0000313" key="14">
    <source>
        <dbReference type="Proteomes" id="UP001527925"/>
    </source>
</evidence>
<feature type="repeat" description="HEAT" evidence="10">
    <location>
        <begin position="460"/>
        <end position="498"/>
    </location>
</feature>
<evidence type="ECO:0000256" key="10">
    <source>
        <dbReference type="PROSITE-ProRule" id="PRU00103"/>
    </source>
</evidence>
<dbReference type="Gene3D" id="1.25.10.10">
    <property type="entry name" value="Leucine-rich Repeat Variant"/>
    <property type="match status" value="3"/>
</dbReference>
<keyword evidence="14" id="KW-1185">Reference proteome</keyword>
<dbReference type="SUPFAM" id="SSF48371">
    <property type="entry name" value="ARM repeat"/>
    <property type="match status" value="2"/>
</dbReference>
<feature type="compositionally biased region" description="Low complexity" evidence="11">
    <location>
        <begin position="613"/>
        <end position="626"/>
    </location>
</feature>
<feature type="region of interest" description="Disordered" evidence="11">
    <location>
        <begin position="1101"/>
        <end position="1172"/>
    </location>
</feature>
<evidence type="ECO:0000256" key="4">
    <source>
        <dbReference type="ARBA" id="ARBA00022618"/>
    </source>
</evidence>
<feature type="domain" description="TOG" evidence="12">
    <location>
        <begin position="320"/>
        <end position="566"/>
    </location>
</feature>
<organism evidence="13 14">
    <name type="scientific">Polyrhizophydium stewartii</name>
    <dbReference type="NCBI Taxonomy" id="2732419"/>
    <lineage>
        <taxon>Eukaryota</taxon>
        <taxon>Fungi</taxon>
        <taxon>Fungi incertae sedis</taxon>
        <taxon>Chytridiomycota</taxon>
        <taxon>Chytridiomycota incertae sedis</taxon>
        <taxon>Chytridiomycetes</taxon>
        <taxon>Rhizophydiales</taxon>
        <taxon>Rhizophydiales incertae sedis</taxon>
        <taxon>Polyrhizophydium</taxon>
    </lineage>
</organism>